<keyword evidence="2" id="KW-1185">Reference proteome</keyword>
<comment type="caution">
    <text evidence="1">The sequence shown here is derived from an EMBL/GenBank/DDBJ whole genome shotgun (WGS) entry which is preliminary data.</text>
</comment>
<protein>
    <submittedName>
        <fullName evidence="1">Adenylosuccinate synthase</fullName>
    </submittedName>
</protein>
<dbReference type="EMBL" id="BAFN01000001">
    <property type="protein sequence ID" value="GAN32185.1"/>
    <property type="molecule type" value="Genomic_DNA"/>
</dbReference>
<organism evidence="1 2">
    <name type="scientific">Candidatus Brocadia sinica JPN1</name>
    <dbReference type="NCBI Taxonomy" id="1197129"/>
    <lineage>
        <taxon>Bacteria</taxon>
        <taxon>Pseudomonadati</taxon>
        <taxon>Planctomycetota</taxon>
        <taxon>Candidatus Brocadiia</taxon>
        <taxon>Candidatus Brocadiales</taxon>
        <taxon>Candidatus Brocadiaceae</taxon>
        <taxon>Candidatus Brocadia</taxon>
    </lineage>
</organism>
<evidence type="ECO:0000313" key="2">
    <source>
        <dbReference type="Proteomes" id="UP000032309"/>
    </source>
</evidence>
<accession>A0ABQ0JU05</accession>
<proteinExistence type="predicted"/>
<name>A0ABQ0JU05_9BACT</name>
<evidence type="ECO:0000313" key="1">
    <source>
        <dbReference type="EMBL" id="GAN32185.1"/>
    </source>
</evidence>
<gene>
    <name evidence="1" type="ORF">BROSI_A0697</name>
</gene>
<sequence length="140" mass="16558">MLMRLTLWECRVDISICSKCALYFPSSKRKMPKDHLTKIKIMADYCDAYAWDQEGVCIGLSYNFPEREVIAQIEKELEEWSGWFMSNDEDLNFPWDDFHEKGLALAKRLKEAIRDTGVPVFYEPPFEDPNRMNHEVLEIE</sequence>
<dbReference type="Proteomes" id="UP000032309">
    <property type="component" value="Unassembled WGS sequence"/>
</dbReference>
<reference evidence="2" key="1">
    <citation type="journal article" date="2015" name="Genome Announc.">
        <title>Draft Genome Sequence of an Anaerobic Ammonium-Oxidizing Bacterium, "Candidatus Brocadia sinica".</title>
        <authorList>
            <person name="Oshiki M."/>
            <person name="Shinyako-Hata K."/>
            <person name="Satoh H."/>
            <person name="Okabe S."/>
        </authorList>
    </citation>
    <scope>NUCLEOTIDE SEQUENCE [LARGE SCALE GENOMIC DNA]</scope>
    <source>
        <strain evidence="2">JPN1</strain>
    </source>
</reference>